<proteinExistence type="predicted"/>
<gene>
    <name evidence="2" type="ORF">HMPREF1541_02201</name>
</gene>
<reference evidence="2 3" key="1">
    <citation type="submission" date="2013-03" db="EMBL/GenBank/DDBJ databases">
        <title>The Genome Sequence of Phialophora europaea CBS 101466.</title>
        <authorList>
            <consortium name="The Broad Institute Genomics Platform"/>
            <person name="Cuomo C."/>
            <person name="de Hoog S."/>
            <person name="Gorbushina A."/>
            <person name="Walker B."/>
            <person name="Young S.K."/>
            <person name="Zeng Q."/>
            <person name="Gargeya S."/>
            <person name="Fitzgerald M."/>
            <person name="Haas B."/>
            <person name="Abouelleil A."/>
            <person name="Allen A.W."/>
            <person name="Alvarado L."/>
            <person name="Arachchi H.M."/>
            <person name="Berlin A.M."/>
            <person name="Chapman S.B."/>
            <person name="Gainer-Dewar J."/>
            <person name="Goldberg J."/>
            <person name="Griggs A."/>
            <person name="Gujja S."/>
            <person name="Hansen M."/>
            <person name="Howarth C."/>
            <person name="Imamovic A."/>
            <person name="Ireland A."/>
            <person name="Larimer J."/>
            <person name="McCowan C."/>
            <person name="Murphy C."/>
            <person name="Pearson M."/>
            <person name="Poon T.W."/>
            <person name="Priest M."/>
            <person name="Roberts A."/>
            <person name="Saif S."/>
            <person name="Shea T."/>
            <person name="Sisk P."/>
            <person name="Sykes S."/>
            <person name="Wortman J."/>
            <person name="Nusbaum C."/>
            <person name="Birren B."/>
        </authorList>
    </citation>
    <scope>NUCLEOTIDE SEQUENCE [LARGE SCALE GENOMIC DNA]</scope>
    <source>
        <strain evidence="2 3">CBS 101466</strain>
    </source>
</reference>
<organism evidence="2 3">
    <name type="scientific">Cyphellophora europaea (strain CBS 101466)</name>
    <name type="common">Phialophora europaea</name>
    <dbReference type="NCBI Taxonomy" id="1220924"/>
    <lineage>
        <taxon>Eukaryota</taxon>
        <taxon>Fungi</taxon>
        <taxon>Dikarya</taxon>
        <taxon>Ascomycota</taxon>
        <taxon>Pezizomycotina</taxon>
        <taxon>Eurotiomycetes</taxon>
        <taxon>Chaetothyriomycetidae</taxon>
        <taxon>Chaetothyriales</taxon>
        <taxon>Cyphellophoraceae</taxon>
        <taxon>Cyphellophora</taxon>
    </lineage>
</organism>
<evidence type="ECO:0000313" key="2">
    <source>
        <dbReference type="EMBL" id="ETN43043.1"/>
    </source>
</evidence>
<dbReference type="EMBL" id="KB822718">
    <property type="protein sequence ID" value="ETN43043.1"/>
    <property type="molecule type" value="Genomic_DNA"/>
</dbReference>
<dbReference type="HOGENOM" id="CLU_022271_0_0_1"/>
<keyword evidence="1" id="KW-0812">Transmembrane</keyword>
<dbReference type="RefSeq" id="XP_008714779.1">
    <property type="nucleotide sequence ID" value="XM_008716557.1"/>
</dbReference>
<feature type="transmembrane region" description="Helical" evidence="1">
    <location>
        <begin position="97"/>
        <end position="119"/>
    </location>
</feature>
<keyword evidence="1" id="KW-0472">Membrane</keyword>
<evidence type="ECO:0000313" key="3">
    <source>
        <dbReference type="Proteomes" id="UP000030752"/>
    </source>
</evidence>
<evidence type="ECO:0008006" key="4">
    <source>
        <dbReference type="Google" id="ProtNLM"/>
    </source>
</evidence>
<dbReference type="AlphaFoldDB" id="W2S4S2"/>
<dbReference type="PANTHER" id="PTHR34144">
    <property type="entry name" value="CHROMOSOME 8, WHOLE GENOME SHOTGUN SEQUENCE"/>
    <property type="match status" value="1"/>
</dbReference>
<name>W2S4S2_CYPE1</name>
<keyword evidence="3" id="KW-1185">Reference proteome</keyword>
<protein>
    <recommendedName>
        <fullName evidence="4">Glycosyltransferase family 69 protein</fullName>
    </recommendedName>
</protein>
<dbReference type="GeneID" id="19969540"/>
<dbReference type="eggNOG" id="ENOG502RYQA">
    <property type="taxonomic scope" value="Eukaryota"/>
</dbReference>
<evidence type="ECO:0000256" key="1">
    <source>
        <dbReference type="SAM" id="Phobius"/>
    </source>
</evidence>
<keyword evidence="1" id="KW-1133">Transmembrane helix</keyword>
<dbReference type="OrthoDB" id="262547at2759"/>
<dbReference type="InterPro" id="IPR021047">
    <property type="entry name" value="Mannosyltransferase_CMT1"/>
</dbReference>
<sequence length="537" mass="60314">MTSRAILIDFEETLELIPTSSADPDSFDTARNDANDGNDTPLLTNEFVFANQKSKRSSLPQIVPRQLRHWFLLHRHHHPSLKSRSCSSCRRPLLRRFIAFSYGFLALILVLIVVGGTFFPSYSHPPEHYSELRYRVAGSKTPGIGNIGNSKVFIAASLYDPGGKLAGGPWADNLLRLIDLLGPRNTYLSIYENDSGPEGKDALNSLRQHLPCENTLLFQDHLSFEGLPHVTIPDGTERVKRITYLSAVRNKALEPLQTAKVMYDKVLYLNDVFFDPIDVLQLLFSTNNDDYRAACAVDFISPFKFYDTFATRDLGGFSLGLPFFPWFAYGGDSRSHQDVVHGSDAVRVRSCWGGIVAFDARFFQPQPDSSMVPETAGSLGPSNLSAPYQFRAEQDLYWDASECCLIQADIQSPDNDNPGIYMNPFVRVAYDPRTLSWLGFVRRFETLYTPVHFLLDIVVGFPQHNARRDEHPWDEVQEMVWVANSSQTEGGSFQSVSRLASHSGFCGRRALPVMKEHFSNGEVGLKNYEGLPIPSIP</sequence>
<dbReference type="InParanoid" id="W2S4S2"/>
<accession>W2S4S2</accession>
<dbReference type="Proteomes" id="UP000030752">
    <property type="component" value="Unassembled WGS sequence"/>
</dbReference>
<dbReference type="PANTHER" id="PTHR34144:SF8">
    <property type="entry name" value="GLYCOSYLTRANSFERASE FAMILY 69 PROTEIN"/>
    <property type="match status" value="1"/>
</dbReference>
<dbReference type="VEuPathDB" id="FungiDB:HMPREF1541_02201"/>
<dbReference type="Pfam" id="PF11735">
    <property type="entry name" value="CAP59_mtransfer"/>
    <property type="match status" value="1"/>
</dbReference>
<dbReference type="STRING" id="1220924.W2S4S2"/>